<reference evidence="3" key="1">
    <citation type="submission" date="2016-10" db="EMBL/GenBank/DDBJ databases">
        <authorList>
            <person name="Varghese N."/>
            <person name="Submissions S."/>
        </authorList>
    </citation>
    <scope>NUCLEOTIDE SEQUENCE [LARGE SCALE GENOMIC DNA]</scope>
    <source>
        <strain evidence="3">XBD2006</strain>
    </source>
</reference>
<dbReference type="SUPFAM" id="SSF56300">
    <property type="entry name" value="Metallo-dependent phosphatases"/>
    <property type="match status" value="1"/>
</dbReference>
<dbReference type="GO" id="GO:0005737">
    <property type="term" value="C:cytoplasm"/>
    <property type="evidence" value="ECO:0007669"/>
    <property type="project" value="TreeGrafter"/>
</dbReference>
<dbReference type="OrthoDB" id="9779903at2"/>
<dbReference type="EMBL" id="FMUR01000005">
    <property type="protein sequence ID" value="SCX94544.1"/>
    <property type="molecule type" value="Genomic_DNA"/>
</dbReference>
<feature type="domain" description="Calcineurin-like phosphoesterase" evidence="1">
    <location>
        <begin position="3"/>
        <end position="216"/>
    </location>
</feature>
<dbReference type="Gene3D" id="3.60.21.10">
    <property type="match status" value="1"/>
</dbReference>
<keyword evidence="3" id="KW-1185">Reference proteome</keyword>
<gene>
    <name evidence="2" type="ORF">SAMN02910451_00854</name>
</gene>
<dbReference type="InterPro" id="IPR029052">
    <property type="entry name" value="Metallo-depent_PP-like"/>
</dbReference>
<dbReference type="PANTHER" id="PTHR42850">
    <property type="entry name" value="METALLOPHOSPHOESTERASE"/>
    <property type="match status" value="1"/>
</dbReference>
<dbReference type="RefSeq" id="WP_074461592.1">
    <property type="nucleotide sequence ID" value="NZ_FMUR01000005.1"/>
</dbReference>
<dbReference type="Proteomes" id="UP000183047">
    <property type="component" value="Unassembled WGS sequence"/>
</dbReference>
<evidence type="ECO:0000313" key="3">
    <source>
        <dbReference type="Proteomes" id="UP000183047"/>
    </source>
</evidence>
<proteinExistence type="predicted"/>
<protein>
    <submittedName>
        <fullName evidence="2">Serine/threonine protein phosphatase 1</fullName>
    </submittedName>
</protein>
<dbReference type="Pfam" id="PF00149">
    <property type="entry name" value="Metallophos"/>
    <property type="match status" value="1"/>
</dbReference>
<dbReference type="AlphaFoldDB" id="A0A1G5BWY1"/>
<dbReference type="InterPro" id="IPR050126">
    <property type="entry name" value="Ap4A_hydrolase"/>
</dbReference>
<evidence type="ECO:0000259" key="1">
    <source>
        <dbReference type="Pfam" id="PF00149"/>
    </source>
</evidence>
<dbReference type="GO" id="GO:0016791">
    <property type="term" value="F:phosphatase activity"/>
    <property type="evidence" value="ECO:0007669"/>
    <property type="project" value="TreeGrafter"/>
</dbReference>
<dbReference type="GO" id="GO:0008803">
    <property type="term" value="F:bis(5'-nucleosyl)-tetraphosphatase (symmetrical) activity"/>
    <property type="evidence" value="ECO:0007669"/>
    <property type="project" value="TreeGrafter"/>
</dbReference>
<dbReference type="PANTHER" id="PTHR42850:SF4">
    <property type="entry name" value="ZINC-DEPENDENT ENDOPOLYPHOSPHATASE"/>
    <property type="match status" value="1"/>
</dbReference>
<name>A0A1G5BWY1_9FIRM</name>
<accession>A0A1G5BWY1</accession>
<organism evidence="2 3">
    <name type="scientific">Butyrivibrio hungatei</name>
    <dbReference type="NCBI Taxonomy" id="185008"/>
    <lineage>
        <taxon>Bacteria</taxon>
        <taxon>Bacillati</taxon>
        <taxon>Bacillota</taxon>
        <taxon>Clostridia</taxon>
        <taxon>Lachnospirales</taxon>
        <taxon>Lachnospiraceae</taxon>
        <taxon>Butyrivibrio</taxon>
    </lineage>
</organism>
<sequence>MATYVISDLHGQYGLFKKLLEKVGFSGADKLYMLGDAIDRGPDGIKILRHVMRARNMYFLLGNHETMMLHVTAPNGSVTPNLSEIHGRRAVNWLFQNGGAVTYHRYRLLKKRERKELLNWLNSCPVSTKVDVNGTTFFLTHTAFVKEVTDIPYKDMDSDIARYIVWYSPFREDIYKSIKDYAACRPWVFVIGHVPAYYLGKDRDSRPLSSYREENVIDIDGGCAEPDDKERKGGILLRLDDMKEFTMSFAEYENSLK</sequence>
<dbReference type="GO" id="GO:0110154">
    <property type="term" value="P:RNA decapping"/>
    <property type="evidence" value="ECO:0007669"/>
    <property type="project" value="TreeGrafter"/>
</dbReference>
<dbReference type="InterPro" id="IPR004843">
    <property type="entry name" value="Calcineurin-like_PHP"/>
</dbReference>
<evidence type="ECO:0000313" key="2">
    <source>
        <dbReference type="EMBL" id="SCX94544.1"/>
    </source>
</evidence>